<name>A0A640T0P7_9ACTN</name>
<dbReference type="PRINTS" id="PR00080">
    <property type="entry name" value="SDRFAMILY"/>
</dbReference>
<dbReference type="GO" id="GO:0016616">
    <property type="term" value="F:oxidoreductase activity, acting on the CH-OH group of donors, NAD or NADP as acceptor"/>
    <property type="evidence" value="ECO:0007669"/>
    <property type="project" value="InterPro"/>
</dbReference>
<evidence type="ECO:0000256" key="5">
    <source>
        <dbReference type="SAM" id="MobiDB-lite"/>
    </source>
</evidence>
<dbReference type="InterPro" id="IPR045313">
    <property type="entry name" value="CBR1-like"/>
</dbReference>
<dbReference type="Pfam" id="PF00106">
    <property type="entry name" value="adh_short"/>
    <property type="match status" value="1"/>
</dbReference>
<dbReference type="EMBL" id="BLIO01000001">
    <property type="protein sequence ID" value="GFE17289.1"/>
    <property type="molecule type" value="Genomic_DNA"/>
</dbReference>
<dbReference type="Proteomes" id="UP000430079">
    <property type="component" value="Unassembled WGS sequence"/>
</dbReference>
<evidence type="ECO:0000256" key="4">
    <source>
        <dbReference type="RuleBase" id="RU000363"/>
    </source>
</evidence>
<proteinExistence type="inferred from homology"/>
<dbReference type="RefSeq" id="WP_085926820.1">
    <property type="nucleotide sequence ID" value="NZ_BLIO01000001.1"/>
</dbReference>
<keyword evidence="3" id="KW-0560">Oxidoreductase</keyword>
<accession>A0A640T0P7</accession>
<evidence type="ECO:0000313" key="7">
    <source>
        <dbReference type="Proteomes" id="UP000430079"/>
    </source>
</evidence>
<keyword evidence="2" id="KW-0521">NADP</keyword>
<dbReference type="InterPro" id="IPR020904">
    <property type="entry name" value="Sc_DH/Rdtase_CS"/>
</dbReference>
<evidence type="ECO:0000313" key="6">
    <source>
        <dbReference type="EMBL" id="GFE17289.1"/>
    </source>
</evidence>
<dbReference type="PANTHER" id="PTHR43963:SF6">
    <property type="entry name" value="CHAIN DEHYDROGENASE FAMILY PROTEIN, PUTATIVE (AFU_ORTHOLOGUE AFUA_3G15350)-RELATED"/>
    <property type="match status" value="1"/>
</dbReference>
<keyword evidence="7" id="KW-1185">Reference proteome</keyword>
<evidence type="ECO:0000256" key="1">
    <source>
        <dbReference type="ARBA" id="ARBA00006484"/>
    </source>
</evidence>
<gene>
    <name evidence="6" type="primary">atsC</name>
    <name evidence="6" type="ORF">Sgleb_53360</name>
</gene>
<reference evidence="6 7" key="1">
    <citation type="submission" date="2019-12" db="EMBL/GenBank/DDBJ databases">
        <title>Whole genome shotgun sequence of Streptomyces hygroscopicus subsp. glebosus NBRC 13786.</title>
        <authorList>
            <person name="Ichikawa N."/>
            <person name="Kimura A."/>
            <person name="Kitahashi Y."/>
            <person name="Komaki H."/>
            <person name="Tamura T."/>
        </authorList>
    </citation>
    <scope>NUCLEOTIDE SEQUENCE [LARGE SCALE GENOMIC DNA]</scope>
    <source>
        <strain evidence="6 7">NBRC 13786</strain>
    </source>
</reference>
<dbReference type="Gene3D" id="3.40.50.720">
    <property type="entry name" value="NAD(P)-binding Rossmann-like Domain"/>
    <property type="match status" value="1"/>
</dbReference>
<dbReference type="AlphaFoldDB" id="A0A640T0P7"/>
<evidence type="ECO:0000256" key="2">
    <source>
        <dbReference type="ARBA" id="ARBA00022857"/>
    </source>
</evidence>
<evidence type="ECO:0000256" key="3">
    <source>
        <dbReference type="ARBA" id="ARBA00023002"/>
    </source>
</evidence>
<dbReference type="InterPro" id="IPR036291">
    <property type="entry name" value="NAD(P)-bd_dom_sf"/>
</dbReference>
<comment type="similarity">
    <text evidence="1 4">Belongs to the short-chain dehydrogenases/reductases (SDR) family.</text>
</comment>
<comment type="caution">
    <text evidence="6">The sequence shown here is derived from an EMBL/GenBank/DDBJ whole genome shotgun (WGS) entry which is preliminary data.</text>
</comment>
<dbReference type="PRINTS" id="PR00081">
    <property type="entry name" value="GDHRDH"/>
</dbReference>
<dbReference type="PROSITE" id="PS00061">
    <property type="entry name" value="ADH_SHORT"/>
    <property type="match status" value="1"/>
</dbReference>
<dbReference type="InterPro" id="IPR002347">
    <property type="entry name" value="SDR_fam"/>
</dbReference>
<sequence>MTNGQHHGETALVTGANKGIGRQIARRLAAEGMTVYLGARDETRGRAAEKALADEGLDVRFVPLDVTVQAQIDAAVQRIEAERSRLDVLVNNAGIVVEWGVAVPEVTAAHMRQAFDVNVFGTVAVTQACLPLLRRSPAGRVVNMSSPLGSLTFLSDPDHPISTRGLLPYSASKAALNAITVVYANALREAGIRVNAANPGLVATDLNDRSPFSRGTRTPEEGADVPVQLALLRPDDPTGTFRGSMDGSADETVPW</sequence>
<protein>
    <submittedName>
        <fullName evidence="6">Short-chain dehydrogenase</fullName>
    </submittedName>
</protein>
<feature type="region of interest" description="Disordered" evidence="5">
    <location>
        <begin position="234"/>
        <end position="255"/>
    </location>
</feature>
<organism evidence="6 7">
    <name type="scientific">Streptomyces glebosus</name>
    <dbReference type="NCBI Taxonomy" id="249580"/>
    <lineage>
        <taxon>Bacteria</taxon>
        <taxon>Bacillati</taxon>
        <taxon>Actinomycetota</taxon>
        <taxon>Actinomycetes</taxon>
        <taxon>Kitasatosporales</taxon>
        <taxon>Streptomycetaceae</taxon>
        <taxon>Streptomyces</taxon>
    </lineage>
</organism>
<dbReference type="PANTHER" id="PTHR43963">
    <property type="entry name" value="CARBONYL REDUCTASE 1-RELATED"/>
    <property type="match status" value="1"/>
</dbReference>
<dbReference type="GeneID" id="90923944"/>
<dbReference type="CDD" id="cd05324">
    <property type="entry name" value="carb_red_PTCR-like_SDR_c"/>
    <property type="match status" value="1"/>
</dbReference>
<dbReference type="SUPFAM" id="SSF51735">
    <property type="entry name" value="NAD(P)-binding Rossmann-fold domains"/>
    <property type="match status" value="1"/>
</dbReference>